<evidence type="ECO:0000313" key="3">
    <source>
        <dbReference type="Proteomes" id="UP000257109"/>
    </source>
</evidence>
<gene>
    <name evidence="2" type="ORF">CR513_17055</name>
</gene>
<dbReference type="AlphaFoldDB" id="A0A371HAN1"/>
<accession>A0A371HAN1</accession>
<keyword evidence="3" id="KW-1185">Reference proteome</keyword>
<name>A0A371HAN1_MUCPR</name>
<feature type="compositionally biased region" description="Basic and acidic residues" evidence="1">
    <location>
        <begin position="70"/>
        <end position="87"/>
    </location>
</feature>
<sequence length="100" mass="11525">MDTCEYINLLTTFGDPNALCTILVRYLVVEVNTSYNILMVDHLKVSTKPSKEDNIDQPRSQTYLEAQKYTLDRRGTPHPDRRRDARTPLKTVGIYPSKSH</sequence>
<dbReference type="EMBL" id="QJKJ01003124">
    <property type="protein sequence ID" value="RDX99814.1"/>
    <property type="molecule type" value="Genomic_DNA"/>
</dbReference>
<comment type="caution">
    <text evidence="2">The sequence shown here is derived from an EMBL/GenBank/DDBJ whole genome shotgun (WGS) entry which is preliminary data.</text>
</comment>
<feature type="non-terminal residue" evidence="2">
    <location>
        <position position="1"/>
    </location>
</feature>
<evidence type="ECO:0000256" key="1">
    <source>
        <dbReference type="SAM" id="MobiDB-lite"/>
    </source>
</evidence>
<dbReference type="Proteomes" id="UP000257109">
    <property type="component" value="Unassembled WGS sequence"/>
</dbReference>
<proteinExistence type="predicted"/>
<protein>
    <submittedName>
        <fullName evidence="2">Uncharacterized protein</fullName>
    </submittedName>
</protein>
<evidence type="ECO:0000313" key="2">
    <source>
        <dbReference type="EMBL" id="RDX99814.1"/>
    </source>
</evidence>
<organism evidence="2 3">
    <name type="scientific">Mucuna pruriens</name>
    <name type="common">Velvet bean</name>
    <name type="synonym">Dolichos pruriens</name>
    <dbReference type="NCBI Taxonomy" id="157652"/>
    <lineage>
        <taxon>Eukaryota</taxon>
        <taxon>Viridiplantae</taxon>
        <taxon>Streptophyta</taxon>
        <taxon>Embryophyta</taxon>
        <taxon>Tracheophyta</taxon>
        <taxon>Spermatophyta</taxon>
        <taxon>Magnoliopsida</taxon>
        <taxon>eudicotyledons</taxon>
        <taxon>Gunneridae</taxon>
        <taxon>Pentapetalae</taxon>
        <taxon>rosids</taxon>
        <taxon>fabids</taxon>
        <taxon>Fabales</taxon>
        <taxon>Fabaceae</taxon>
        <taxon>Papilionoideae</taxon>
        <taxon>50 kb inversion clade</taxon>
        <taxon>NPAAA clade</taxon>
        <taxon>indigoferoid/millettioid clade</taxon>
        <taxon>Phaseoleae</taxon>
        <taxon>Mucuna</taxon>
    </lineage>
</organism>
<dbReference type="OrthoDB" id="2919534at2759"/>
<reference evidence="2" key="1">
    <citation type="submission" date="2018-05" db="EMBL/GenBank/DDBJ databases">
        <title>Draft genome of Mucuna pruriens seed.</title>
        <authorList>
            <person name="Nnadi N.E."/>
            <person name="Vos R."/>
            <person name="Hasami M.H."/>
            <person name="Devisetty U.K."/>
            <person name="Aguiy J.C."/>
        </authorList>
    </citation>
    <scope>NUCLEOTIDE SEQUENCE [LARGE SCALE GENOMIC DNA]</scope>
    <source>
        <strain evidence="2">JCA_2017</strain>
    </source>
</reference>
<feature type="region of interest" description="Disordered" evidence="1">
    <location>
        <begin position="69"/>
        <end position="100"/>
    </location>
</feature>